<dbReference type="RefSeq" id="WP_042406314.1">
    <property type="nucleotide sequence ID" value="NZ_BAWO01000001.1"/>
</dbReference>
<dbReference type="InterPro" id="IPR020534">
    <property type="entry name" value="Uncharacterised_YqxA"/>
</dbReference>
<accession>A0A023D9V8</accession>
<dbReference type="Proteomes" id="UP000023561">
    <property type="component" value="Unassembled WGS sequence"/>
</dbReference>
<evidence type="ECO:0000313" key="2">
    <source>
        <dbReference type="Proteomes" id="UP000023561"/>
    </source>
</evidence>
<reference evidence="1 2" key="1">
    <citation type="submission" date="2014-04" db="EMBL/GenBank/DDBJ databases">
        <title>Whole genome shotgun sequence of Geobacillus caldoxylosilyticus NBRC 107762.</title>
        <authorList>
            <person name="Hosoyama A."/>
            <person name="Hosoyama Y."/>
            <person name="Katano-Makiyama Y."/>
            <person name="Tsuchikane K."/>
            <person name="Ohji S."/>
            <person name="Ichikawa N."/>
            <person name="Yamazoe A."/>
            <person name="Fujita N."/>
        </authorList>
    </citation>
    <scope>NUCLEOTIDE SEQUENCE [LARGE SCALE GENOMIC DNA]</scope>
    <source>
        <strain evidence="1 2">NBRC 107762</strain>
    </source>
</reference>
<dbReference type="Pfam" id="PF12438">
    <property type="entry name" value="DUF3679"/>
    <property type="match status" value="1"/>
</dbReference>
<dbReference type="EMBL" id="BAWO01000001">
    <property type="protein sequence ID" value="GAJ38129.1"/>
    <property type="molecule type" value="Genomic_DNA"/>
</dbReference>
<evidence type="ECO:0000313" key="1">
    <source>
        <dbReference type="EMBL" id="GAJ38129.1"/>
    </source>
</evidence>
<organism evidence="1 2">
    <name type="scientific">Parageobacillus caldoxylosilyticus NBRC 107762</name>
    <dbReference type="NCBI Taxonomy" id="1220594"/>
    <lineage>
        <taxon>Bacteria</taxon>
        <taxon>Bacillati</taxon>
        <taxon>Bacillota</taxon>
        <taxon>Bacilli</taxon>
        <taxon>Bacillales</taxon>
        <taxon>Anoxybacillaceae</taxon>
        <taxon>Saccharococcus</taxon>
    </lineage>
</organism>
<evidence type="ECO:0008006" key="3">
    <source>
        <dbReference type="Google" id="ProtNLM"/>
    </source>
</evidence>
<sequence>MAKFIVQFCFAVLILFFGVLLGMQQANEGMQKMRGYEDTSLPSVLHLSKNQSGEIEASVFGKKVEVDDLQEKKEEIEKIKAFNLFSELGKQFANAIETLMEQLLSFFTKLFGK</sequence>
<protein>
    <recommendedName>
        <fullName evidence="3">DUF3679 domain-containing protein</fullName>
    </recommendedName>
</protein>
<gene>
    <name evidence="1" type="ORF">GCA01S_001_00730</name>
</gene>
<dbReference type="AlphaFoldDB" id="A0A023D9V8"/>
<name>A0A023D9V8_9BACL</name>
<proteinExistence type="predicted"/>
<dbReference type="OrthoDB" id="2941402at2"/>
<comment type="caution">
    <text evidence="1">The sequence shown here is derived from an EMBL/GenBank/DDBJ whole genome shotgun (WGS) entry which is preliminary data.</text>
</comment>
<keyword evidence="2" id="KW-1185">Reference proteome</keyword>